<name>A0A2Z4Y297_SUMC1</name>
<accession>A0A2Z4Y297</accession>
<dbReference type="Proteomes" id="UP000262583">
    <property type="component" value="Chromosome"/>
</dbReference>
<dbReference type="PANTHER" id="PTHR38482">
    <property type="entry name" value="DMT FAMILY PROTEIN"/>
    <property type="match status" value="1"/>
</dbReference>
<feature type="transmembrane region" description="Helical" evidence="1">
    <location>
        <begin position="66"/>
        <end position="84"/>
    </location>
</feature>
<reference evidence="2 3" key="1">
    <citation type="submission" date="2018-05" db="EMBL/GenBank/DDBJ databases">
        <title>A metagenomic window into the 2 km-deep terrestrial subsurface aquifer revealed taxonomically and functionally diverse microbial community comprising novel uncultured bacterial lineages.</title>
        <authorList>
            <person name="Kadnikov V.V."/>
            <person name="Mardanov A.V."/>
            <person name="Beletsky A.V."/>
            <person name="Banks D."/>
            <person name="Pimenov N.V."/>
            <person name="Frank Y.A."/>
            <person name="Karnachuk O.V."/>
            <person name="Ravin N.V."/>
        </authorList>
    </citation>
    <scope>NUCLEOTIDE SEQUENCE [LARGE SCALE GENOMIC DNA]</scope>
    <source>
        <strain evidence="2">BY</strain>
    </source>
</reference>
<gene>
    <name evidence="2" type="ORF">BRCON_0095</name>
</gene>
<dbReference type="AlphaFoldDB" id="A0A2Z4Y297"/>
<organism evidence="2 3">
    <name type="scientific">Sumerlaea chitinivorans</name>
    <dbReference type="NCBI Taxonomy" id="2250252"/>
    <lineage>
        <taxon>Bacteria</taxon>
        <taxon>Candidatus Sumerlaeota</taxon>
        <taxon>Candidatus Sumerlaeia</taxon>
        <taxon>Candidatus Sumerlaeales</taxon>
        <taxon>Candidatus Sumerlaeaceae</taxon>
        <taxon>Candidatus Sumerlaea</taxon>
    </lineage>
</organism>
<evidence type="ECO:0000256" key="1">
    <source>
        <dbReference type="SAM" id="Phobius"/>
    </source>
</evidence>
<protein>
    <submittedName>
        <fullName evidence="2">Membrane protein, putative</fullName>
    </submittedName>
</protein>
<keyword evidence="1" id="KW-1133">Transmembrane helix</keyword>
<feature type="transmembrane region" description="Helical" evidence="1">
    <location>
        <begin position="27"/>
        <end position="46"/>
    </location>
</feature>
<evidence type="ECO:0000313" key="3">
    <source>
        <dbReference type="Proteomes" id="UP000262583"/>
    </source>
</evidence>
<evidence type="ECO:0000313" key="2">
    <source>
        <dbReference type="EMBL" id="AXA34872.1"/>
    </source>
</evidence>
<keyword evidence="1" id="KW-0812">Transmembrane</keyword>
<dbReference type="PIRSF" id="PIRSF021239">
    <property type="entry name" value="UCP021239"/>
    <property type="match status" value="1"/>
</dbReference>
<dbReference type="PANTHER" id="PTHR38482:SF1">
    <property type="entry name" value="DMT FAMILY PROTEIN"/>
    <property type="match status" value="1"/>
</dbReference>
<dbReference type="KEGG" id="schv:BRCON_0095"/>
<proteinExistence type="predicted"/>
<keyword evidence="1" id="KW-0472">Membrane</keyword>
<feature type="transmembrane region" description="Helical" evidence="1">
    <location>
        <begin position="90"/>
        <end position="109"/>
    </location>
</feature>
<dbReference type="EMBL" id="CP030759">
    <property type="protein sequence ID" value="AXA34872.1"/>
    <property type="molecule type" value="Genomic_DNA"/>
</dbReference>
<dbReference type="InterPro" id="IPR007437">
    <property type="entry name" value="DUF486"/>
</dbReference>
<sequence>MTTVLLLTISNIFMTFAWYGHLRFREMPLWQVIPISWAIAFIEYLFMVPANRLGAQAGWSGFQLKIVQEAITIVVFTCFAILYLGEKPAWNNFLAFVLILAAVALTFGVKHT</sequence>
<dbReference type="Pfam" id="PF04342">
    <property type="entry name" value="DMT_6"/>
    <property type="match status" value="1"/>
</dbReference>